<dbReference type="GO" id="GO:0015979">
    <property type="term" value="P:photosynthesis"/>
    <property type="evidence" value="ECO:0007669"/>
    <property type="project" value="InterPro"/>
</dbReference>
<dbReference type="SMART" id="SM00989">
    <property type="entry name" value="V4R"/>
    <property type="match status" value="1"/>
</dbReference>
<evidence type="ECO:0000313" key="2">
    <source>
        <dbReference type="EMBL" id="MBC2669696.1"/>
    </source>
</evidence>
<dbReference type="EMBL" id="JACLAX010000010">
    <property type="protein sequence ID" value="MBC2669696.1"/>
    <property type="molecule type" value="Genomic_DNA"/>
</dbReference>
<sequence>MNAPAEVASGRVGPNAIIQLVAALQARHGPGAAEALLHAAGLDHYRTSLPERMTDEREAAALHRAVMVHYPAEWSDLARRAGEGTAEYLLAHRIPRPVQRVLRWLPPGWAARLLLRAIARHAWTFAGSGSFTARLEREGVTIMIAHNPVATPGCPWHVAVFTTLFRALVSRRTRVEQPDCCARGDAACRFVLTWHRPRSGWWRPGDQLPVASG</sequence>
<feature type="domain" description="4-vinyl reductase 4VR" evidence="1">
    <location>
        <begin position="139"/>
        <end position="194"/>
    </location>
</feature>
<dbReference type="InterPro" id="IPR024096">
    <property type="entry name" value="NO_sig/Golgi_transp_ligand-bd"/>
</dbReference>
<protein>
    <submittedName>
        <fullName evidence="2">Bacteriochlorophyll 4-vinyl reductase</fullName>
    </submittedName>
</protein>
<comment type="caution">
    <text evidence="2">The sequence shown here is derived from an EMBL/GenBank/DDBJ whole genome shotgun (WGS) entry which is preliminary data.</text>
</comment>
<organism evidence="2 3">
    <name type="scientific">Novosphingobium piscinae</name>
    <dbReference type="NCBI Taxonomy" id="1507448"/>
    <lineage>
        <taxon>Bacteria</taxon>
        <taxon>Pseudomonadati</taxon>
        <taxon>Pseudomonadota</taxon>
        <taxon>Alphaproteobacteria</taxon>
        <taxon>Sphingomonadales</taxon>
        <taxon>Sphingomonadaceae</taxon>
        <taxon>Novosphingobium</taxon>
    </lineage>
</organism>
<dbReference type="RefSeq" id="WP_185679564.1">
    <property type="nucleotide sequence ID" value="NZ_JACLAX010000010.1"/>
</dbReference>
<dbReference type="GO" id="GO:0030494">
    <property type="term" value="P:bacteriochlorophyll biosynthetic process"/>
    <property type="evidence" value="ECO:0007669"/>
    <property type="project" value="InterPro"/>
</dbReference>
<name>A0A7X1FZ79_9SPHN</name>
<dbReference type="Proteomes" id="UP000551327">
    <property type="component" value="Unassembled WGS sequence"/>
</dbReference>
<proteinExistence type="predicted"/>
<dbReference type="NCBIfam" id="TIGR02019">
    <property type="entry name" value="BchJ"/>
    <property type="match status" value="1"/>
</dbReference>
<evidence type="ECO:0000259" key="1">
    <source>
        <dbReference type="SMART" id="SM00989"/>
    </source>
</evidence>
<accession>A0A7X1FZ79</accession>
<reference evidence="2 3" key="1">
    <citation type="submission" date="2020-08" db="EMBL/GenBank/DDBJ databases">
        <title>The genome sequence of type strain Novosphingobium piscinae KCTC 42194.</title>
        <authorList>
            <person name="Liu Y."/>
        </authorList>
    </citation>
    <scope>NUCLEOTIDE SEQUENCE [LARGE SCALE GENOMIC DNA]</scope>
    <source>
        <strain evidence="2 3">KCTC 42194</strain>
    </source>
</reference>
<dbReference type="AlphaFoldDB" id="A0A7X1FZ79"/>
<evidence type="ECO:0000313" key="3">
    <source>
        <dbReference type="Proteomes" id="UP000551327"/>
    </source>
</evidence>
<dbReference type="InterPro" id="IPR004096">
    <property type="entry name" value="V4R"/>
</dbReference>
<dbReference type="SUPFAM" id="SSF111126">
    <property type="entry name" value="Ligand-binding domain in the NO signalling and Golgi transport"/>
    <property type="match status" value="1"/>
</dbReference>
<keyword evidence="3" id="KW-1185">Reference proteome</keyword>
<dbReference type="InterPro" id="IPR010249">
    <property type="entry name" value="BchJ"/>
</dbReference>
<dbReference type="Pfam" id="PF02830">
    <property type="entry name" value="V4R"/>
    <property type="match status" value="1"/>
</dbReference>
<gene>
    <name evidence="2" type="primary">bchJ</name>
    <name evidence="2" type="ORF">H7F53_11125</name>
</gene>